<evidence type="ECO:0000313" key="4">
    <source>
        <dbReference type="Proteomes" id="UP000005240"/>
    </source>
</evidence>
<keyword evidence="1" id="KW-0732">Signal</keyword>
<evidence type="ECO:0000256" key="1">
    <source>
        <dbReference type="SAM" id="SignalP"/>
    </source>
</evidence>
<evidence type="ECO:0000313" key="3">
    <source>
        <dbReference type="EnsemblFungi" id="PTTG_08414-t43_1-p1"/>
    </source>
</evidence>
<reference evidence="2" key="2">
    <citation type="submission" date="2016-05" db="EMBL/GenBank/DDBJ databases">
        <title>Comparative analysis highlights variable genome content of wheat rusts and divergence of the mating loci.</title>
        <authorList>
            <person name="Cuomo C.A."/>
            <person name="Bakkeren G."/>
            <person name="Szabo L."/>
            <person name="Khalil H."/>
            <person name="Joly D."/>
            <person name="Goldberg J."/>
            <person name="Young S."/>
            <person name="Zeng Q."/>
            <person name="Fellers J."/>
        </authorList>
    </citation>
    <scope>NUCLEOTIDE SEQUENCE [LARGE SCALE GENOMIC DNA]</scope>
    <source>
        <strain evidence="2">1-1 BBBD Race 1</strain>
    </source>
</reference>
<dbReference type="EMBL" id="ADAS02000003">
    <property type="protein sequence ID" value="OAV99526.1"/>
    <property type="molecule type" value="Genomic_DNA"/>
</dbReference>
<feature type="signal peptide" evidence="1">
    <location>
        <begin position="1"/>
        <end position="19"/>
    </location>
</feature>
<keyword evidence="4" id="KW-1185">Reference proteome</keyword>
<protein>
    <submittedName>
        <fullName evidence="2 3">Uncharacterized protein</fullName>
    </submittedName>
</protein>
<feature type="chain" id="PRO_5008110586" evidence="1">
    <location>
        <begin position="20"/>
        <end position="94"/>
    </location>
</feature>
<sequence>MAAPSPLLLGLSWIQQACGKQITIELPANGAVLRPGQQANIILKLTSAAPQALEAALSHLVLKTLYTSDLHIDPRNYSYRLSLILPHKPSLSLC</sequence>
<reference evidence="3" key="4">
    <citation type="submission" date="2025-05" db="UniProtKB">
        <authorList>
            <consortium name="EnsemblFungi"/>
        </authorList>
    </citation>
    <scope>IDENTIFICATION</scope>
    <source>
        <strain evidence="3">isolate 1-1 / race 1 (BBBD)</strain>
    </source>
</reference>
<dbReference type="VEuPathDB" id="FungiDB:PTTG_08414"/>
<gene>
    <name evidence="2" type="ORF">PTTG_08414</name>
</gene>
<dbReference type="AlphaFoldDB" id="A0A180H3D2"/>
<organism evidence="2">
    <name type="scientific">Puccinia triticina (isolate 1-1 / race 1 (BBBD))</name>
    <name type="common">Brown leaf rust fungus</name>
    <dbReference type="NCBI Taxonomy" id="630390"/>
    <lineage>
        <taxon>Eukaryota</taxon>
        <taxon>Fungi</taxon>
        <taxon>Dikarya</taxon>
        <taxon>Basidiomycota</taxon>
        <taxon>Pucciniomycotina</taxon>
        <taxon>Pucciniomycetes</taxon>
        <taxon>Pucciniales</taxon>
        <taxon>Pucciniaceae</taxon>
        <taxon>Puccinia</taxon>
    </lineage>
</organism>
<name>A0A180H3D2_PUCT1</name>
<accession>A0A180H3D2</accession>
<proteinExistence type="predicted"/>
<reference evidence="2" key="1">
    <citation type="submission" date="2009-11" db="EMBL/GenBank/DDBJ databases">
        <authorList>
            <consortium name="The Broad Institute Genome Sequencing Platform"/>
            <person name="Ward D."/>
            <person name="Feldgarden M."/>
            <person name="Earl A."/>
            <person name="Young S.K."/>
            <person name="Zeng Q."/>
            <person name="Koehrsen M."/>
            <person name="Alvarado L."/>
            <person name="Berlin A."/>
            <person name="Bochicchio J."/>
            <person name="Borenstein D."/>
            <person name="Chapman S.B."/>
            <person name="Chen Z."/>
            <person name="Engels R."/>
            <person name="Freedman E."/>
            <person name="Gellesch M."/>
            <person name="Goldberg J."/>
            <person name="Griggs A."/>
            <person name="Gujja S."/>
            <person name="Heilman E."/>
            <person name="Heiman D."/>
            <person name="Hepburn T."/>
            <person name="Howarth C."/>
            <person name="Jen D."/>
            <person name="Larson L."/>
            <person name="Lewis B."/>
            <person name="Mehta T."/>
            <person name="Park D."/>
            <person name="Pearson M."/>
            <person name="Roberts A."/>
            <person name="Saif S."/>
            <person name="Shea T."/>
            <person name="Shenoy N."/>
            <person name="Sisk P."/>
            <person name="Stolte C."/>
            <person name="Sykes S."/>
            <person name="Thomson T."/>
            <person name="Walk T."/>
            <person name="White J."/>
            <person name="Yandava C."/>
            <person name="Izard J."/>
            <person name="Baranova O.V."/>
            <person name="Blanton J.M."/>
            <person name="Tanner A.C."/>
            <person name="Dewhirst F.E."/>
            <person name="Haas B."/>
            <person name="Nusbaum C."/>
            <person name="Birren B."/>
        </authorList>
    </citation>
    <scope>NUCLEOTIDE SEQUENCE [LARGE SCALE GENOMIC DNA]</scope>
    <source>
        <strain evidence="2">1-1 BBBD Race 1</strain>
    </source>
</reference>
<reference evidence="3 4" key="3">
    <citation type="journal article" date="2017" name="G3 (Bethesda)">
        <title>Comparative analysis highlights variable genome content of wheat rusts and divergence of the mating loci.</title>
        <authorList>
            <person name="Cuomo C.A."/>
            <person name="Bakkeren G."/>
            <person name="Khalil H.B."/>
            <person name="Panwar V."/>
            <person name="Joly D."/>
            <person name="Linning R."/>
            <person name="Sakthikumar S."/>
            <person name="Song X."/>
            <person name="Adiconis X."/>
            <person name="Fan L."/>
            <person name="Goldberg J.M."/>
            <person name="Levin J.Z."/>
            <person name="Young S."/>
            <person name="Zeng Q."/>
            <person name="Anikster Y."/>
            <person name="Bruce M."/>
            <person name="Wang M."/>
            <person name="Yin C."/>
            <person name="McCallum B."/>
            <person name="Szabo L.J."/>
            <person name="Hulbert S."/>
            <person name="Chen X."/>
            <person name="Fellers J.P."/>
        </authorList>
    </citation>
    <scope>NUCLEOTIDE SEQUENCE</scope>
    <source>
        <strain evidence="4">Isolate 1-1 / race 1 (BBBD)</strain>
        <strain evidence="3">isolate 1-1 / race 1 (BBBD)</strain>
    </source>
</reference>
<dbReference type="EnsemblFungi" id="PTTG_08414-t43_1">
    <property type="protein sequence ID" value="PTTG_08414-t43_1-p1"/>
    <property type="gene ID" value="PTTG_08414"/>
</dbReference>
<dbReference type="OrthoDB" id="2500212at2759"/>
<evidence type="ECO:0000313" key="2">
    <source>
        <dbReference type="EMBL" id="OAV99526.1"/>
    </source>
</evidence>
<dbReference type="Proteomes" id="UP000005240">
    <property type="component" value="Unassembled WGS sequence"/>
</dbReference>